<keyword evidence="8" id="KW-0406">Ion transport</keyword>
<evidence type="ECO:0000256" key="8">
    <source>
        <dbReference type="ARBA" id="ARBA00023065"/>
    </source>
</evidence>
<organism evidence="13 14">
    <name type="scientific">Microbulbifer aestuariivivens</name>
    <dbReference type="NCBI Taxonomy" id="1908308"/>
    <lineage>
        <taxon>Bacteria</taxon>
        <taxon>Pseudomonadati</taxon>
        <taxon>Pseudomonadota</taxon>
        <taxon>Gammaproteobacteria</taxon>
        <taxon>Cellvibrionales</taxon>
        <taxon>Microbulbiferaceae</taxon>
        <taxon>Microbulbifer</taxon>
    </lineage>
</organism>
<comment type="similarity">
    <text evidence="2 11">Belongs to the sodium:solute symporter (SSF) (TC 2.A.21) family.</text>
</comment>
<evidence type="ECO:0000256" key="10">
    <source>
        <dbReference type="ARBA" id="ARBA00023201"/>
    </source>
</evidence>
<evidence type="ECO:0000256" key="12">
    <source>
        <dbReference type="SAM" id="Phobius"/>
    </source>
</evidence>
<evidence type="ECO:0000256" key="1">
    <source>
        <dbReference type="ARBA" id="ARBA00004651"/>
    </source>
</evidence>
<feature type="transmembrane region" description="Helical" evidence="12">
    <location>
        <begin position="505"/>
        <end position="524"/>
    </location>
</feature>
<keyword evidence="7" id="KW-0915">Sodium</keyword>
<dbReference type="PROSITE" id="PS50283">
    <property type="entry name" value="NA_SOLUT_SYMP_3"/>
    <property type="match status" value="1"/>
</dbReference>
<feature type="transmembrane region" description="Helical" evidence="12">
    <location>
        <begin position="146"/>
        <end position="169"/>
    </location>
</feature>
<evidence type="ECO:0000256" key="4">
    <source>
        <dbReference type="ARBA" id="ARBA00022475"/>
    </source>
</evidence>
<feature type="transmembrane region" description="Helical" evidence="12">
    <location>
        <begin position="261"/>
        <end position="280"/>
    </location>
</feature>
<feature type="transmembrane region" description="Helical" evidence="12">
    <location>
        <begin position="65"/>
        <end position="83"/>
    </location>
</feature>
<keyword evidence="10" id="KW-0739">Sodium transport</keyword>
<feature type="transmembrane region" description="Helical" evidence="12">
    <location>
        <begin position="472"/>
        <end position="493"/>
    </location>
</feature>
<keyword evidence="3" id="KW-0813">Transport</keyword>
<protein>
    <submittedName>
        <fullName evidence="13">Sodium/glucose cotransporter</fullName>
    </submittedName>
</protein>
<feature type="transmembrane region" description="Helical" evidence="12">
    <location>
        <begin position="440"/>
        <end position="465"/>
    </location>
</feature>
<dbReference type="EMBL" id="BAABRT010000006">
    <property type="protein sequence ID" value="GAA5524453.1"/>
    <property type="molecule type" value="Genomic_DNA"/>
</dbReference>
<feature type="transmembrane region" description="Helical" evidence="12">
    <location>
        <begin position="208"/>
        <end position="226"/>
    </location>
</feature>
<evidence type="ECO:0000313" key="13">
    <source>
        <dbReference type="EMBL" id="GAA5524453.1"/>
    </source>
</evidence>
<dbReference type="InterPro" id="IPR051163">
    <property type="entry name" value="Sodium:Solute_Symporter_SSF"/>
</dbReference>
<evidence type="ECO:0000256" key="2">
    <source>
        <dbReference type="ARBA" id="ARBA00006434"/>
    </source>
</evidence>
<feature type="transmembrane region" description="Helical" evidence="12">
    <location>
        <begin position="363"/>
        <end position="387"/>
    </location>
</feature>
<evidence type="ECO:0000256" key="11">
    <source>
        <dbReference type="RuleBase" id="RU362091"/>
    </source>
</evidence>
<evidence type="ECO:0000256" key="5">
    <source>
        <dbReference type="ARBA" id="ARBA00022692"/>
    </source>
</evidence>
<keyword evidence="5 12" id="KW-0812">Transmembrane</keyword>
<evidence type="ECO:0000256" key="7">
    <source>
        <dbReference type="ARBA" id="ARBA00023053"/>
    </source>
</evidence>
<dbReference type="Pfam" id="PF00474">
    <property type="entry name" value="SSF"/>
    <property type="match status" value="1"/>
</dbReference>
<reference evidence="13 14" key="1">
    <citation type="submission" date="2024-02" db="EMBL/GenBank/DDBJ databases">
        <title>Microbulbifer aestuariivivens NBRC 112533.</title>
        <authorList>
            <person name="Ichikawa N."/>
            <person name="Katano-Makiyama Y."/>
            <person name="Hidaka K."/>
        </authorList>
    </citation>
    <scope>NUCLEOTIDE SEQUENCE [LARGE SCALE GENOMIC DNA]</scope>
    <source>
        <strain evidence="13 14">NBRC 112533</strain>
    </source>
</reference>
<sequence length="541" mass="58138">MSTGAAGAVQNNNGWALMELQFTGLDWAIFALYGAILVGSGWYFSRSRSADSRDYFLAHNSMPMWMVAISTLATTQSAATFLGGPDLGYRGDLTYLFTNLGAILAAFLVARHLIPRFYAQRVTTVYELLQSRFGEGAKQKAGAMYLLGRVFASGARLYMAAIAVSMILFQDIDANHVVLAVLVLTAAGLLQTLVGGVRSVIQSDVLQCIVYVSAAIAVVGVLFWQIPADLSAIVSALQSPADGSGSKLAIVDTGWNLQDPFNLWATFTGFVLLNIAAFGLDQDVTQRLLTCKTPRDGARAMLLSVVMVAPVMAIFMGIGLLLYIFYQVPELMGSAEVSSPSGGDVTVFMHYVLNEMPAGLRGLVTIGVIAAALSTLNSSLNSMASVLTEDLYRNWLEKRGISKPAHHFVVAGRSAMALIAATLSAMAILCFYWQQISDLPLITFALSVMVFAYSGLLGVFFTVLFTRRGNGLSVTLALVSGFVVTLLLQPWMITMLTGNEDPLTLAFPWQLCLGTTIAFSICCLGRPSPQLSDEAPEEVRA</sequence>
<keyword evidence="4" id="KW-1003">Cell membrane</keyword>
<keyword evidence="6 12" id="KW-1133">Transmembrane helix</keyword>
<dbReference type="Gene3D" id="1.20.1730.10">
    <property type="entry name" value="Sodium/glucose cotransporter"/>
    <property type="match status" value="1"/>
</dbReference>
<feature type="transmembrane region" description="Helical" evidence="12">
    <location>
        <begin position="27"/>
        <end position="44"/>
    </location>
</feature>
<evidence type="ECO:0000256" key="9">
    <source>
        <dbReference type="ARBA" id="ARBA00023136"/>
    </source>
</evidence>
<dbReference type="InterPro" id="IPR038377">
    <property type="entry name" value="Na/Glc_symporter_sf"/>
</dbReference>
<feature type="transmembrane region" description="Helical" evidence="12">
    <location>
        <begin position="95"/>
        <end position="114"/>
    </location>
</feature>
<feature type="transmembrane region" description="Helical" evidence="12">
    <location>
        <begin position="301"/>
        <end position="326"/>
    </location>
</feature>
<keyword evidence="14" id="KW-1185">Reference proteome</keyword>
<gene>
    <name evidence="13" type="primary">sglT</name>
    <name evidence="13" type="ORF">Maes01_01010</name>
</gene>
<dbReference type="PANTHER" id="PTHR42985:SF47">
    <property type="entry name" value="INTEGRAL MEMBRANE TRANSPORT PROTEIN"/>
    <property type="match status" value="1"/>
</dbReference>
<dbReference type="InterPro" id="IPR001734">
    <property type="entry name" value="Na/solute_symporter"/>
</dbReference>
<proteinExistence type="inferred from homology"/>
<dbReference type="PANTHER" id="PTHR42985">
    <property type="entry name" value="SODIUM-COUPLED MONOCARBOXYLATE TRANSPORTER"/>
    <property type="match status" value="1"/>
</dbReference>
<name>A0ABP9WQ89_9GAMM</name>
<dbReference type="Proteomes" id="UP001408594">
    <property type="component" value="Unassembled WGS sequence"/>
</dbReference>
<comment type="caution">
    <text evidence="13">The sequence shown here is derived from an EMBL/GenBank/DDBJ whole genome shotgun (WGS) entry which is preliminary data.</text>
</comment>
<dbReference type="CDD" id="cd11493">
    <property type="entry name" value="SLC5sbd_NIS-like_u1"/>
    <property type="match status" value="1"/>
</dbReference>
<accession>A0ABP9WQ89</accession>
<feature type="transmembrane region" description="Helical" evidence="12">
    <location>
        <begin position="175"/>
        <end position="196"/>
    </location>
</feature>
<feature type="transmembrane region" description="Helical" evidence="12">
    <location>
        <begin position="408"/>
        <end position="434"/>
    </location>
</feature>
<evidence type="ECO:0000313" key="14">
    <source>
        <dbReference type="Proteomes" id="UP001408594"/>
    </source>
</evidence>
<comment type="subcellular location">
    <subcellularLocation>
        <location evidence="1">Cell membrane</location>
        <topology evidence="1">Multi-pass membrane protein</topology>
    </subcellularLocation>
</comment>
<evidence type="ECO:0000256" key="6">
    <source>
        <dbReference type="ARBA" id="ARBA00022989"/>
    </source>
</evidence>
<evidence type="ECO:0000256" key="3">
    <source>
        <dbReference type="ARBA" id="ARBA00022448"/>
    </source>
</evidence>
<keyword evidence="9 12" id="KW-0472">Membrane</keyword>